<evidence type="ECO:0000256" key="1">
    <source>
        <dbReference type="ARBA" id="ARBA00004651"/>
    </source>
</evidence>
<evidence type="ECO:0000313" key="7">
    <source>
        <dbReference type="EMBL" id="SEI83441.1"/>
    </source>
</evidence>
<feature type="transmembrane region" description="Helical" evidence="6">
    <location>
        <begin position="143"/>
        <end position="163"/>
    </location>
</feature>
<keyword evidence="4 6" id="KW-1133">Transmembrane helix</keyword>
<feature type="transmembrane region" description="Helical" evidence="6">
    <location>
        <begin position="111"/>
        <end position="131"/>
    </location>
</feature>
<evidence type="ECO:0000256" key="2">
    <source>
        <dbReference type="ARBA" id="ARBA00022475"/>
    </source>
</evidence>
<reference evidence="8" key="1">
    <citation type="submission" date="2016-10" db="EMBL/GenBank/DDBJ databases">
        <authorList>
            <person name="Varghese N."/>
            <person name="Submissions S."/>
        </authorList>
    </citation>
    <scope>NUCLEOTIDE SEQUENCE [LARGE SCALE GENOMIC DNA]</scope>
    <source>
        <strain evidence="8">DSM 7165</strain>
    </source>
</reference>
<dbReference type="PIRSF" id="PIRSF006324">
    <property type="entry name" value="LeuE"/>
    <property type="match status" value="1"/>
</dbReference>
<dbReference type="PANTHER" id="PTHR30086:SF20">
    <property type="entry name" value="ARGININE EXPORTER PROTEIN ARGO-RELATED"/>
    <property type="match status" value="1"/>
</dbReference>
<feature type="transmembrane region" description="Helical" evidence="6">
    <location>
        <begin position="73"/>
        <end position="91"/>
    </location>
</feature>
<gene>
    <name evidence="7" type="ORF">SAMN05421831_11217</name>
</gene>
<dbReference type="Proteomes" id="UP000242999">
    <property type="component" value="Unassembled WGS sequence"/>
</dbReference>
<evidence type="ECO:0000256" key="5">
    <source>
        <dbReference type="ARBA" id="ARBA00023136"/>
    </source>
</evidence>
<dbReference type="STRING" id="64971.SAMN05421831_11217"/>
<dbReference type="PANTHER" id="PTHR30086">
    <property type="entry name" value="ARGININE EXPORTER PROTEIN ARGO"/>
    <property type="match status" value="1"/>
</dbReference>
<sequence>MLSLYLIALSAAYLLPGPDMALLMAQSIQRGIANALLTAIGLACARALHVLLSALGLAALLATHTLLFDAVRFLGVLYLLWMAYKMISATYNKPTRVTTTQSYLYSFSQGLLTNLLNPKALIFCALFLPQFIEQDLELFSQYLYLGSLLVILGFSFDCLYILLASQARHYLQSNLGFKLQKIIFSSVFIAAAVRLSMS</sequence>
<keyword evidence="8" id="KW-1185">Reference proteome</keyword>
<evidence type="ECO:0000256" key="6">
    <source>
        <dbReference type="SAM" id="Phobius"/>
    </source>
</evidence>
<protein>
    <submittedName>
        <fullName evidence="7">Threonine/homoserine/homoserine lactone efflux protein</fullName>
    </submittedName>
</protein>
<dbReference type="GO" id="GO:0005886">
    <property type="term" value="C:plasma membrane"/>
    <property type="evidence" value="ECO:0007669"/>
    <property type="project" value="UniProtKB-SubCell"/>
</dbReference>
<proteinExistence type="predicted"/>
<keyword evidence="2" id="KW-1003">Cell membrane</keyword>
<keyword evidence="5 6" id="KW-0472">Membrane</keyword>
<comment type="subcellular location">
    <subcellularLocation>
        <location evidence="1">Cell membrane</location>
        <topology evidence="1">Multi-pass membrane protein</topology>
    </subcellularLocation>
</comment>
<evidence type="ECO:0000313" key="8">
    <source>
        <dbReference type="Proteomes" id="UP000242999"/>
    </source>
</evidence>
<organism evidence="7 8">
    <name type="scientific">Allopseudospirillum japonicum</name>
    <dbReference type="NCBI Taxonomy" id="64971"/>
    <lineage>
        <taxon>Bacteria</taxon>
        <taxon>Pseudomonadati</taxon>
        <taxon>Pseudomonadota</taxon>
        <taxon>Gammaproteobacteria</taxon>
        <taxon>Oceanospirillales</taxon>
        <taxon>Oceanospirillaceae</taxon>
        <taxon>Allopseudospirillum</taxon>
    </lineage>
</organism>
<dbReference type="AlphaFoldDB" id="A0A1H6TTU4"/>
<evidence type="ECO:0000256" key="4">
    <source>
        <dbReference type="ARBA" id="ARBA00022989"/>
    </source>
</evidence>
<dbReference type="GO" id="GO:0015171">
    <property type="term" value="F:amino acid transmembrane transporter activity"/>
    <property type="evidence" value="ECO:0007669"/>
    <property type="project" value="TreeGrafter"/>
</dbReference>
<dbReference type="Pfam" id="PF01810">
    <property type="entry name" value="LysE"/>
    <property type="match status" value="1"/>
</dbReference>
<dbReference type="RefSeq" id="WP_218139040.1">
    <property type="nucleotide sequence ID" value="NZ_FNYH01000012.1"/>
</dbReference>
<evidence type="ECO:0000256" key="3">
    <source>
        <dbReference type="ARBA" id="ARBA00022692"/>
    </source>
</evidence>
<dbReference type="InterPro" id="IPR001123">
    <property type="entry name" value="LeuE-type"/>
</dbReference>
<keyword evidence="3 6" id="KW-0812">Transmembrane</keyword>
<accession>A0A1H6TTU4</accession>
<feature type="transmembrane region" description="Helical" evidence="6">
    <location>
        <begin position="35"/>
        <end position="61"/>
    </location>
</feature>
<name>A0A1H6TTU4_9GAMM</name>
<dbReference type="EMBL" id="FNYH01000012">
    <property type="protein sequence ID" value="SEI83441.1"/>
    <property type="molecule type" value="Genomic_DNA"/>
</dbReference>